<evidence type="ECO:0000256" key="3">
    <source>
        <dbReference type="ARBA" id="ARBA00022692"/>
    </source>
</evidence>
<evidence type="ECO:0000256" key="4">
    <source>
        <dbReference type="ARBA" id="ARBA00022989"/>
    </source>
</evidence>
<evidence type="ECO:0000256" key="1">
    <source>
        <dbReference type="ARBA" id="ARBA00004651"/>
    </source>
</evidence>
<keyword evidence="10" id="KW-0813">Transport</keyword>
<dbReference type="Proteomes" id="UP000610966">
    <property type="component" value="Unassembled WGS sequence"/>
</dbReference>
<comment type="catalytic activity">
    <reaction evidence="8">
        <text>fluoride(in) = fluoride(out)</text>
        <dbReference type="Rhea" id="RHEA:76159"/>
        <dbReference type="ChEBI" id="CHEBI:17051"/>
    </reaction>
    <physiologicalReaction direction="left-to-right" evidence="8">
        <dbReference type="Rhea" id="RHEA:76160"/>
    </physiologicalReaction>
</comment>
<keyword evidence="5 10" id="KW-0472">Membrane</keyword>
<name>A0A8J3R9M8_9ACTN</name>
<organism evidence="11 12">
    <name type="scientific">Sphaerimonospora thailandensis</name>
    <dbReference type="NCBI Taxonomy" id="795644"/>
    <lineage>
        <taxon>Bacteria</taxon>
        <taxon>Bacillati</taxon>
        <taxon>Actinomycetota</taxon>
        <taxon>Actinomycetes</taxon>
        <taxon>Streptosporangiales</taxon>
        <taxon>Streptosporangiaceae</taxon>
        <taxon>Sphaerimonospora</taxon>
    </lineage>
</organism>
<dbReference type="InterPro" id="IPR003691">
    <property type="entry name" value="FluC"/>
</dbReference>
<feature type="binding site" evidence="10">
    <location>
        <position position="72"/>
    </location>
    <ligand>
        <name>Na(+)</name>
        <dbReference type="ChEBI" id="CHEBI:29101"/>
        <note>structural</note>
    </ligand>
</feature>
<dbReference type="PANTHER" id="PTHR28259">
    <property type="entry name" value="FLUORIDE EXPORT PROTEIN 1-RELATED"/>
    <property type="match status" value="1"/>
</dbReference>
<protein>
    <recommendedName>
        <fullName evidence="10">Fluoride-specific ion channel FluC</fullName>
    </recommendedName>
</protein>
<keyword evidence="4 10" id="KW-1133">Transmembrane helix</keyword>
<evidence type="ECO:0000256" key="10">
    <source>
        <dbReference type="HAMAP-Rule" id="MF_00454"/>
    </source>
</evidence>
<keyword evidence="3 10" id="KW-0812">Transmembrane</keyword>
<dbReference type="GO" id="GO:0062054">
    <property type="term" value="F:fluoride channel activity"/>
    <property type="evidence" value="ECO:0007669"/>
    <property type="project" value="UniProtKB-UniRule"/>
</dbReference>
<sequence>MIAAGGGLGSLTRYLAGQAIPAQPGAFPWATFLVNAIGCFALGALMVFVLDVWPPSRYTRPFLGVGFLGGFTTFSTFTTEIVDLASRGAWTPGAAYTAASLTAGPAAVWAGIVLARTIAGLPVRQGKEPAAETAS</sequence>
<feature type="transmembrane region" description="Helical" evidence="10">
    <location>
        <begin position="27"/>
        <end position="50"/>
    </location>
</feature>
<feature type="binding site" evidence="10">
    <location>
        <position position="69"/>
    </location>
    <ligand>
        <name>Na(+)</name>
        <dbReference type="ChEBI" id="CHEBI:29101"/>
        <note>structural</note>
    </ligand>
</feature>
<keyword evidence="12" id="KW-1185">Reference proteome</keyword>
<dbReference type="NCBIfam" id="TIGR00494">
    <property type="entry name" value="crcB"/>
    <property type="match status" value="1"/>
</dbReference>
<evidence type="ECO:0000313" key="11">
    <source>
        <dbReference type="EMBL" id="GIH70988.1"/>
    </source>
</evidence>
<comment type="function">
    <text evidence="9 10">Fluoride-specific ion channel. Important for reducing fluoride concentration in the cell, thus reducing its toxicity.</text>
</comment>
<dbReference type="GO" id="GO:0140114">
    <property type="term" value="P:cellular detoxification of fluoride"/>
    <property type="evidence" value="ECO:0007669"/>
    <property type="project" value="UniProtKB-UniRule"/>
</dbReference>
<dbReference type="GO" id="GO:0005886">
    <property type="term" value="C:plasma membrane"/>
    <property type="evidence" value="ECO:0007669"/>
    <property type="project" value="UniProtKB-SubCell"/>
</dbReference>
<evidence type="ECO:0000313" key="12">
    <source>
        <dbReference type="Proteomes" id="UP000610966"/>
    </source>
</evidence>
<keyword evidence="10" id="KW-0479">Metal-binding</keyword>
<evidence type="ECO:0000256" key="6">
    <source>
        <dbReference type="ARBA" id="ARBA00023303"/>
    </source>
</evidence>
<keyword evidence="2 10" id="KW-1003">Cell membrane</keyword>
<evidence type="ECO:0000256" key="5">
    <source>
        <dbReference type="ARBA" id="ARBA00023136"/>
    </source>
</evidence>
<evidence type="ECO:0000256" key="2">
    <source>
        <dbReference type="ARBA" id="ARBA00022475"/>
    </source>
</evidence>
<dbReference type="AlphaFoldDB" id="A0A8J3R9M8"/>
<reference evidence="11" key="1">
    <citation type="submission" date="2021-01" db="EMBL/GenBank/DDBJ databases">
        <title>Whole genome shotgun sequence of Sphaerimonospora thailandensis NBRC 107569.</title>
        <authorList>
            <person name="Komaki H."/>
            <person name="Tamura T."/>
        </authorList>
    </citation>
    <scope>NUCLEOTIDE SEQUENCE</scope>
    <source>
        <strain evidence="11">NBRC 107569</strain>
    </source>
</reference>
<evidence type="ECO:0000256" key="8">
    <source>
        <dbReference type="ARBA" id="ARBA00035585"/>
    </source>
</evidence>
<keyword evidence="10" id="KW-0915">Sodium</keyword>
<comment type="activity regulation">
    <text evidence="10">Na(+) is not transported, but it plays an essential structural role and its presence is essential for fluoride channel function.</text>
</comment>
<keyword evidence="10" id="KW-0406">Ion transport</keyword>
<evidence type="ECO:0000256" key="9">
    <source>
        <dbReference type="ARBA" id="ARBA00049940"/>
    </source>
</evidence>
<feature type="transmembrane region" description="Helical" evidence="10">
    <location>
        <begin position="94"/>
        <end position="115"/>
    </location>
</feature>
<dbReference type="GO" id="GO:0046872">
    <property type="term" value="F:metal ion binding"/>
    <property type="evidence" value="ECO:0007669"/>
    <property type="project" value="UniProtKB-KW"/>
</dbReference>
<comment type="caution">
    <text evidence="11">The sequence shown here is derived from an EMBL/GenBank/DDBJ whole genome shotgun (WGS) entry which is preliminary data.</text>
</comment>
<comment type="similarity">
    <text evidence="7 10">Belongs to the fluoride channel Fluc/FEX (TC 1.A.43) family.</text>
</comment>
<accession>A0A8J3R9M8</accession>
<feature type="transmembrane region" description="Helical" evidence="10">
    <location>
        <begin position="62"/>
        <end position="82"/>
    </location>
</feature>
<gene>
    <name evidence="11" type="primary">crcB1</name>
    <name evidence="10" type="synonym">crcB</name>
    <name evidence="10" type="synonym">fluC</name>
    <name evidence="11" type="ORF">Mth01_32410</name>
</gene>
<proteinExistence type="inferred from homology"/>
<evidence type="ECO:0000256" key="7">
    <source>
        <dbReference type="ARBA" id="ARBA00035120"/>
    </source>
</evidence>
<keyword evidence="6 10" id="KW-0407">Ion channel</keyword>
<dbReference type="Pfam" id="PF02537">
    <property type="entry name" value="CRCB"/>
    <property type="match status" value="1"/>
</dbReference>
<dbReference type="HAMAP" id="MF_00454">
    <property type="entry name" value="FluC"/>
    <property type="match status" value="1"/>
</dbReference>
<dbReference type="PANTHER" id="PTHR28259:SF1">
    <property type="entry name" value="FLUORIDE EXPORT PROTEIN 1-RELATED"/>
    <property type="match status" value="1"/>
</dbReference>
<dbReference type="EMBL" id="BOOG01000029">
    <property type="protein sequence ID" value="GIH70988.1"/>
    <property type="molecule type" value="Genomic_DNA"/>
</dbReference>
<comment type="subcellular location">
    <subcellularLocation>
        <location evidence="1 10">Cell membrane</location>
        <topology evidence="1 10">Multi-pass membrane protein</topology>
    </subcellularLocation>
</comment>